<dbReference type="Gene3D" id="3.40.50.150">
    <property type="entry name" value="Vaccinia Virus protein VP39"/>
    <property type="match status" value="1"/>
</dbReference>
<dbReference type="EC" id="2.1.1.-" evidence="2"/>
<dbReference type="AlphaFoldDB" id="A0AA96LAF1"/>
<evidence type="ECO:0000313" key="3">
    <source>
        <dbReference type="Proteomes" id="UP001305702"/>
    </source>
</evidence>
<dbReference type="GO" id="GO:0032259">
    <property type="term" value="P:methylation"/>
    <property type="evidence" value="ECO:0007669"/>
    <property type="project" value="UniProtKB-KW"/>
</dbReference>
<dbReference type="GO" id="GO:0008757">
    <property type="term" value="F:S-adenosylmethionine-dependent methyltransferase activity"/>
    <property type="evidence" value="ECO:0007669"/>
    <property type="project" value="InterPro"/>
</dbReference>
<protein>
    <submittedName>
        <fullName evidence="2">Class I SAM-dependent methyltransferase</fullName>
        <ecNumber evidence="2">2.1.1.-</ecNumber>
    </submittedName>
</protein>
<dbReference type="InterPro" id="IPR029063">
    <property type="entry name" value="SAM-dependent_MTases_sf"/>
</dbReference>
<organism evidence="2 3">
    <name type="scientific">Paenibacillus aurantius</name>
    <dbReference type="NCBI Taxonomy" id="2918900"/>
    <lineage>
        <taxon>Bacteria</taxon>
        <taxon>Bacillati</taxon>
        <taxon>Bacillota</taxon>
        <taxon>Bacilli</taxon>
        <taxon>Bacillales</taxon>
        <taxon>Paenibacillaceae</taxon>
        <taxon>Paenibacillus</taxon>
    </lineage>
</organism>
<dbReference type="SUPFAM" id="SSF53335">
    <property type="entry name" value="S-adenosyl-L-methionine-dependent methyltransferases"/>
    <property type="match status" value="1"/>
</dbReference>
<reference evidence="2 3" key="1">
    <citation type="submission" date="2022-02" db="EMBL/GenBank/DDBJ databases">
        <title>Paenibacillus sp. MBLB1776 Whole Genome Shotgun Sequencing.</title>
        <authorList>
            <person name="Hwang C.Y."/>
            <person name="Cho E.-S."/>
            <person name="Seo M.-J."/>
        </authorList>
    </citation>
    <scope>NUCLEOTIDE SEQUENCE [LARGE SCALE GENOMIC DNA]</scope>
    <source>
        <strain evidence="2 3">MBLB1776</strain>
    </source>
</reference>
<dbReference type="EMBL" id="CP130318">
    <property type="protein sequence ID" value="WNQ10134.1"/>
    <property type="molecule type" value="Genomic_DNA"/>
</dbReference>
<dbReference type="KEGG" id="paun:MJA45_21275"/>
<dbReference type="Pfam" id="PF08241">
    <property type="entry name" value="Methyltransf_11"/>
    <property type="match status" value="1"/>
</dbReference>
<name>A0AA96LAF1_9BACL</name>
<dbReference type="PANTHER" id="PTHR43861">
    <property type="entry name" value="TRANS-ACONITATE 2-METHYLTRANSFERASE-RELATED"/>
    <property type="match status" value="1"/>
</dbReference>
<accession>A0AA96LAF1</accession>
<evidence type="ECO:0000313" key="2">
    <source>
        <dbReference type="EMBL" id="WNQ10134.1"/>
    </source>
</evidence>
<keyword evidence="2" id="KW-0489">Methyltransferase</keyword>
<gene>
    <name evidence="2" type="ORF">MJA45_21275</name>
</gene>
<dbReference type="PANTHER" id="PTHR43861:SF1">
    <property type="entry name" value="TRANS-ACONITATE 2-METHYLTRANSFERASE"/>
    <property type="match status" value="1"/>
</dbReference>
<proteinExistence type="predicted"/>
<keyword evidence="3" id="KW-1185">Reference proteome</keyword>
<feature type="domain" description="Methyltransferase type 11" evidence="1">
    <location>
        <begin position="39"/>
        <end position="130"/>
    </location>
</feature>
<dbReference type="Proteomes" id="UP001305702">
    <property type="component" value="Chromosome"/>
</dbReference>
<dbReference type="CDD" id="cd02440">
    <property type="entry name" value="AdoMet_MTases"/>
    <property type="match status" value="1"/>
</dbReference>
<keyword evidence="2" id="KW-0808">Transferase</keyword>
<dbReference type="RefSeq" id="WP_315603908.1">
    <property type="nucleotide sequence ID" value="NZ_CP130318.1"/>
</dbReference>
<evidence type="ECO:0000259" key="1">
    <source>
        <dbReference type="Pfam" id="PF08241"/>
    </source>
</evidence>
<dbReference type="InterPro" id="IPR013216">
    <property type="entry name" value="Methyltransf_11"/>
</dbReference>
<sequence>MERSQVWNAGHYDERLGFVSKLGAGVVELLNPRPGERVLDVGCGTGDLTKKLADEGCRVEGIDRSREMIDQARVKYPELSFRVEDAEEPASYPKECFDAVFSNAALHWMKQPSRVLEGVWSSLKPGGRFAAEFGGRGNVAGIYKAVEDALISFGIRAEERNPWYFPSLGEYACLLESHGFHVEVAVHFARPTPLNGGGKGLEHWLEMFAGPFFEGMMPAEKKKVYRLIEEIARPSLYREETSGWEGDYVRLRLLAVKPR</sequence>